<accession>A0A9E8ZHG0</accession>
<protein>
    <submittedName>
        <fullName evidence="1">Antibiotic biosynthesis monooxygenase</fullName>
    </submittedName>
</protein>
<dbReference type="Proteomes" id="UP001163152">
    <property type="component" value="Chromosome"/>
</dbReference>
<proteinExistence type="predicted"/>
<keyword evidence="1" id="KW-0560">Oxidoreductase</keyword>
<sequence>MSEFQDFLRRTFAYVAIGEFKSGKFEEAQRLYEEAIASYGEGFKGTYLLREPGTDRGISIIFWDSAADMEANRTETHERILKQMSPLFAKPPTTGFYELVCDAQPSEAAIVNSIVHNLAS</sequence>
<name>A0A9E8ZHG0_9CYAN</name>
<keyword evidence="1" id="KW-0503">Monooxygenase</keyword>
<gene>
    <name evidence="1" type="ORF">OXH18_07550</name>
</gene>
<dbReference type="KEGG" id="tsin:OXH18_07550"/>
<reference evidence="1" key="1">
    <citation type="submission" date="2022-12" db="EMBL/GenBank/DDBJ databases">
        <title>Polyphasic identification of a Novel Hot-Spring Cyanobacterium Ocullathermofonsia sinensis gen nov. sp. nov. and Genomic Insights on its Adaptations to the Thermal Habitat.</title>
        <authorList>
            <person name="Daroch M."/>
            <person name="Tang J."/>
            <person name="Jiang Y."/>
        </authorList>
    </citation>
    <scope>NUCLEOTIDE SEQUENCE</scope>
    <source>
        <strain evidence="1">PKUAC-SCTA174</strain>
    </source>
</reference>
<dbReference type="SUPFAM" id="SSF54909">
    <property type="entry name" value="Dimeric alpha+beta barrel"/>
    <property type="match status" value="1"/>
</dbReference>
<keyword evidence="2" id="KW-1185">Reference proteome</keyword>
<dbReference type="GO" id="GO:0004497">
    <property type="term" value="F:monooxygenase activity"/>
    <property type="evidence" value="ECO:0007669"/>
    <property type="project" value="UniProtKB-KW"/>
</dbReference>
<evidence type="ECO:0000313" key="1">
    <source>
        <dbReference type="EMBL" id="WAL61827.1"/>
    </source>
</evidence>
<dbReference type="EMBL" id="CP113797">
    <property type="protein sequence ID" value="WAL61827.1"/>
    <property type="molecule type" value="Genomic_DNA"/>
</dbReference>
<evidence type="ECO:0000313" key="2">
    <source>
        <dbReference type="Proteomes" id="UP001163152"/>
    </source>
</evidence>
<dbReference type="InterPro" id="IPR011008">
    <property type="entry name" value="Dimeric_a/b-barrel"/>
</dbReference>
<dbReference type="AlphaFoldDB" id="A0A9E8ZHG0"/>
<organism evidence="1 2">
    <name type="scientific">Thermocoleostomius sinensis A174</name>
    <dbReference type="NCBI Taxonomy" id="2016057"/>
    <lineage>
        <taxon>Bacteria</taxon>
        <taxon>Bacillati</taxon>
        <taxon>Cyanobacteriota</taxon>
        <taxon>Cyanophyceae</taxon>
        <taxon>Oculatellales</taxon>
        <taxon>Oculatellaceae</taxon>
        <taxon>Thermocoleostomius</taxon>
    </lineage>
</organism>
<dbReference type="RefSeq" id="WP_268611878.1">
    <property type="nucleotide sequence ID" value="NZ_CP113797.1"/>
</dbReference>